<evidence type="ECO:0000259" key="3">
    <source>
        <dbReference type="Pfam" id="PF08161"/>
    </source>
</evidence>
<gene>
    <name evidence="5" type="ORF">AQUCO_01400761v1</name>
</gene>
<evidence type="ECO:0000259" key="4">
    <source>
        <dbReference type="Pfam" id="PF25772"/>
    </source>
</evidence>
<comment type="similarity">
    <text evidence="1">Belongs to the RRP12 family.</text>
</comment>
<reference evidence="5 6" key="1">
    <citation type="submission" date="2017-09" db="EMBL/GenBank/DDBJ databases">
        <title>WGS assembly of Aquilegia coerulea Goldsmith.</title>
        <authorList>
            <person name="Hodges S."/>
            <person name="Kramer E."/>
            <person name="Nordborg M."/>
            <person name="Tomkins J."/>
            <person name="Borevitz J."/>
            <person name="Derieg N."/>
            <person name="Yan J."/>
            <person name="Mihaltcheva S."/>
            <person name="Hayes R.D."/>
            <person name="Rokhsar D."/>
        </authorList>
    </citation>
    <scope>NUCLEOTIDE SEQUENCE [LARGE SCALE GENOMIC DNA]</scope>
    <source>
        <strain evidence="6">cv. Goldsmith</strain>
    </source>
</reference>
<dbReference type="InterPro" id="IPR012978">
    <property type="entry name" value="HEAT_RRP12"/>
</dbReference>
<protein>
    <submittedName>
        <fullName evidence="5">Uncharacterized protein</fullName>
    </submittedName>
</protein>
<dbReference type="InterPro" id="IPR011989">
    <property type="entry name" value="ARM-like"/>
</dbReference>
<dbReference type="InterPro" id="IPR016024">
    <property type="entry name" value="ARM-type_fold"/>
</dbReference>
<feature type="compositionally biased region" description="Polar residues" evidence="2">
    <location>
        <begin position="1057"/>
        <end position="1068"/>
    </location>
</feature>
<accession>A0A2G5DXY5</accession>
<dbReference type="EMBL" id="KZ305031">
    <property type="protein sequence ID" value="PIA48368.1"/>
    <property type="molecule type" value="Genomic_DNA"/>
</dbReference>
<dbReference type="OrthoDB" id="2192888at2759"/>
<dbReference type="Gene3D" id="1.25.10.10">
    <property type="entry name" value="Leucine-rich Repeat Variant"/>
    <property type="match status" value="1"/>
</dbReference>
<dbReference type="FunCoup" id="A0A2G5DXY5">
    <property type="interactions" value="1262"/>
</dbReference>
<dbReference type="Proteomes" id="UP000230069">
    <property type="component" value="Unassembled WGS sequence"/>
</dbReference>
<dbReference type="InParanoid" id="A0A2G5DXY5"/>
<keyword evidence="6" id="KW-1185">Reference proteome</keyword>
<evidence type="ECO:0000313" key="5">
    <source>
        <dbReference type="EMBL" id="PIA48368.1"/>
    </source>
</evidence>
<dbReference type="Pfam" id="PF08161">
    <property type="entry name" value="RRP12_HEAT"/>
    <property type="match status" value="1"/>
</dbReference>
<sequence>MEVVEEEEDVLPEISSKSDICETLMERYSKSSATQHQHLCASACAMKSILQEEKLPLTPLTYFFATISAINDAIDSLDSDSIAPLSSFLIILNPLLPSQSLSKHKAVDAVNVLVLLLKEGEGGKGKGLVVSTATLRCVVQCLGSLILLCDLEDWGKIKVPFKTILRFSIDKRPKVRRCAQVCVEKLFKLLPRGSVKEASKVVLSLFKSYMPRAMELNDGKFVDGSKREVLSKPEYLEVVHMINLLKLIVPYLSKKVSQKILSELCKLLTCQFSTVTRHLFSVLEVLFQTSEADVIVPEAENIIVTLASYVSTGEKNPMDTVMSASSLLKNIMGKLHGVEPNMCTRKLPLVFESIAGLLVFDIYNSQAASILKDIINKHMDGTTFRVSEYQIENEKFMATAESLAIKAICAVSESMLCISDEMPNEHTLAVLSILFLKLGKVSYIFMKSILLKLANLMRLEERDLTEKKFLQECIGSAVMAMGPEKMLTLVPVSLDSEKCVCSNFWLVPILNKYVAGASLEYFLDHIVPLVESLQKTSEKVKKSSLRKDLQACIRALWGLLPAFCRYPTDTHKCFEPLAKVLIVFLKEDGHLCENIALSLQALVRQNRSIHLSKQSLSGSVQDSNTYNVDESKGEVRVVPLHYSREVATRNIQALASCSTDLLQALTDVFFDSPPEKRTYIKEAISCMASITDSSKVKNLFISSLDKLKLVNAEDECAGENEKKEDEEAAKRSMLMEFAYSLIPGAEEDLLDTIFNYIRPTLQGTVGVGQSEAYYTLSRIFEGPAWRDSSRLVEMIDLLLSIKSPVDIMTLRSRFSCLHKLLVYMLKSDLEDRNAKAFLILNEIILALKDGNEEPRKAAYDVLLNISDSLNDSSAATSDSPHQQLFNMIMGYLSGAPPPIMSAAVAALSLLIYKNSGFCFSVPELVPSVLILLQSKAKEVIKAVLGFVKVLVSCIQATDLQNLLPDILNGILPWSSVSKNHFRSKVVTIFEIIIRKCGYASVELLVPDKYRGFIKTVKEQRNSQPSSKDTETSDAVPKPAFSFQKGDNKRKRRFGSQAEGTDSRGSTATRMDGVNKRPKFNKPGTIVPNKFSGIGKRSQMPHKAKSSNSGITEDSMGGSRHQSKGRTKRPFTGKKDKLRQRR</sequence>
<proteinExistence type="inferred from homology"/>
<dbReference type="PANTHER" id="PTHR48412">
    <property type="entry name" value="ARM REPEAT SUPERFAMILY PROTEIN"/>
    <property type="match status" value="1"/>
</dbReference>
<feature type="region of interest" description="Disordered" evidence="2">
    <location>
        <begin position="1017"/>
        <end position="1141"/>
    </location>
</feature>
<dbReference type="InterPro" id="IPR057860">
    <property type="entry name" value="HEAT_RRP12_N"/>
</dbReference>
<evidence type="ECO:0000256" key="1">
    <source>
        <dbReference type="ARBA" id="ARBA00007690"/>
    </source>
</evidence>
<dbReference type="AlphaFoldDB" id="A0A2G5DXY5"/>
<dbReference type="PANTHER" id="PTHR48412:SF1">
    <property type="entry name" value="ARM REPEAT SUPERFAMILY PROTEIN"/>
    <property type="match status" value="1"/>
</dbReference>
<dbReference type="STRING" id="218851.A0A2G5DXY5"/>
<name>A0A2G5DXY5_AQUCA</name>
<organism evidence="5 6">
    <name type="scientific">Aquilegia coerulea</name>
    <name type="common">Rocky mountain columbine</name>
    <dbReference type="NCBI Taxonomy" id="218851"/>
    <lineage>
        <taxon>Eukaryota</taxon>
        <taxon>Viridiplantae</taxon>
        <taxon>Streptophyta</taxon>
        <taxon>Embryophyta</taxon>
        <taxon>Tracheophyta</taxon>
        <taxon>Spermatophyta</taxon>
        <taxon>Magnoliopsida</taxon>
        <taxon>Ranunculales</taxon>
        <taxon>Ranunculaceae</taxon>
        <taxon>Thalictroideae</taxon>
        <taxon>Aquilegia</taxon>
    </lineage>
</organism>
<dbReference type="SUPFAM" id="SSF48371">
    <property type="entry name" value="ARM repeat"/>
    <property type="match status" value="2"/>
</dbReference>
<evidence type="ECO:0000256" key="2">
    <source>
        <dbReference type="SAM" id="MobiDB-lite"/>
    </source>
</evidence>
<dbReference type="Pfam" id="PF25772">
    <property type="entry name" value="HEAT_RRP12_N"/>
    <property type="match status" value="1"/>
</dbReference>
<feature type="domain" description="RRP12 HEAT" evidence="3">
    <location>
        <begin position="367"/>
        <end position="669"/>
    </location>
</feature>
<evidence type="ECO:0000313" key="6">
    <source>
        <dbReference type="Proteomes" id="UP000230069"/>
    </source>
</evidence>
<feature type="compositionally biased region" description="Basic residues" evidence="2">
    <location>
        <begin position="1120"/>
        <end position="1141"/>
    </location>
</feature>
<feature type="domain" description="RRP12 N-terminal HEAT" evidence="4">
    <location>
        <begin position="8"/>
        <end position="294"/>
    </location>
</feature>